<proteinExistence type="predicted"/>
<dbReference type="EMBL" id="QXGC01000958">
    <property type="protein sequence ID" value="KAE9215346.1"/>
    <property type="molecule type" value="Genomic_DNA"/>
</dbReference>
<gene>
    <name evidence="9" type="ORF">PF001_g11765</name>
    <name evidence="8" type="ORF">PF002_g11592</name>
    <name evidence="7" type="ORF">PF004_g14781</name>
    <name evidence="6" type="ORF">PF005_g12397</name>
    <name evidence="5" type="ORF">PF006_g11280</name>
    <name evidence="4" type="ORF">PF007_g11108</name>
    <name evidence="1" type="ORF">PF009_g14648</name>
    <name evidence="3" type="ORF">PF010_g11711</name>
    <name evidence="2" type="ORF">PF011_g14731</name>
</gene>
<dbReference type="Proteomes" id="UP000476176">
    <property type="component" value="Unassembled WGS sequence"/>
</dbReference>
<dbReference type="Proteomes" id="UP000433483">
    <property type="component" value="Unassembled WGS sequence"/>
</dbReference>
<evidence type="ECO:0000313" key="18">
    <source>
        <dbReference type="Proteomes" id="UP000488956"/>
    </source>
</evidence>
<evidence type="ECO:0000313" key="10">
    <source>
        <dbReference type="Proteomes" id="UP000429523"/>
    </source>
</evidence>
<dbReference type="Proteomes" id="UP000488956">
    <property type="component" value="Unassembled WGS sequence"/>
</dbReference>
<reference evidence="10 11" key="1">
    <citation type="submission" date="2018-08" db="EMBL/GenBank/DDBJ databases">
        <title>Genomic investigation of the strawberry pathogen Phytophthora fragariae indicates pathogenicity is determined by transcriptional variation in three key races.</title>
        <authorList>
            <person name="Adams T.M."/>
            <person name="Armitage A.D."/>
            <person name="Sobczyk M.K."/>
            <person name="Bates H.J."/>
            <person name="Dunwell J.M."/>
            <person name="Nellist C.F."/>
            <person name="Harrison R.J."/>
        </authorList>
    </citation>
    <scope>NUCLEOTIDE SEQUENCE [LARGE SCALE GENOMIC DNA]</scope>
    <source>
        <strain evidence="9 12">A4</strain>
        <strain evidence="8 13">BC-1</strain>
        <strain evidence="7 17">BC-23</strain>
        <strain evidence="6 11">NOV-27</strain>
        <strain evidence="5 14">NOV-5</strain>
        <strain evidence="4 15">NOV-71</strain>
        <strain evidence="1 10">NOV-9</strain>
        <strain evidence="3 18">ONT-3</strain>
        <strain evidence="2 16">SCRP245</strain>
    </source>
</reference>
<dbReference type="Proteomes" id="UP000440367">
    <property type="component" value="Unassembled WGS sequence"/>
</dbReference>
<keyword evidence="11" id="KW-1185">Reference proteome</keyword>
<dbReference type="AlphaFoldDB" id="A0A6A3TX49"/>
<name>A0A6A3TX49_9STRA</name>
<evidence type="ECO:0000313" key="15">
    <source>
        <dbReference type="Proteomes" id="UP000441208"/>
    </source>
</evidence>
<evidence type="ECO:0000313" key="6">
    <source>
        <dbReference type="EMBL" id="KAE9207949.1"/>
    </source>
</evidence>
<dbReference type="EMBL" id="QXGD01000533">
    <property type="protein sequence ID" value="KAE9235222.1"/>
    <property type="molecule type" value="Genomic_DNA"/>
</dbReference>
<evidence type="ECO:0000313" key="4">
    <source>
        <dbReference type="EMBL" id="KAE9112429.1"/>
    </source>
</evidence>
<evidence type="ECO:0000313" key="17">
    <source>
        <dbReference type="Proteomes" id="UP000476176"/>
    </source>
</evidence>
<evidence type="ECO:0000313" key="9">
    <source>
        <dbReference type="EMBL" id="KAE9307126.1"/>
    </source>
</evidence>
<evidence type="ECO:0000313" key="16">
    <source>
        <dbReference type="Proteomes" id="UP000460718"/>
    </source>
</evidence>
<evidence type="ECO:0000313" key="14">
    <source>
        <dbReference type="Proteomes" id="UP000440732"/>
    </source>
</evidence>
<dbReference type="Proteomes" id="UP000440732">
    <property type="component" value="Unassembled WGS sequence"/>
</dbReference>
<evidence type="ECO:0000313" key="5">
    <source>
        <dbReference type="EMBL" id="KAE9143713.1"/>
    </source>
</evidence>
<dbReference type="Proteomes" id="UP000437068">
    <property type="component" value="Unassembled WGS sequence"/>
</dbReference>
<sequence length="146" mass="16238">MLVFDNGDVLLVSECEADHILQLLWSSSGNPTKASFKFINLAFAWKSIECVGTTAKFGEVDLVLGSSVGTTLPLLATIASHVYNGDTMLAENQQKVLRPVFHMFLGTLVHREGTLSNFVKSRGNTHKWRSSFLQELCSRMDLEDCR</sequence>
<evidence type="ECO:0000313" key="12">
    <source>
        <dbReference type="Proteomes" id="UP000437068"/>
    </source>
</evidence>
<evidence type="ECO:0000313" key="7">
    <source>
        <dbReference type="EMBL" id="KAE9215346.1"/>
    </source>
</evidence>
<dbReference type="EMBL" id="QXGE01000637">
    <property type="protein sequence ID" value="KAE9307126.1"/>
    <property type="molecule type" value="Genomic_DNA"/>
</dbReference>
<dbReference type="EMBL" id="QXGB01000656">
    <property type="protein sequence ID" value="KAE9207949.1"/>
    <property type="molecule type" value="Genomic_DNA"/>
</dbReference>
<dbReference type="Proteomes" id="UP000460718">
    <property type="component" value="Unassembled WGS sequence"/>
</dbReference>
<dbReference type="EMBL" id="QXGF01000810">
    <property type="protein sequence ID" value="KAE8935406.1"/>
    <property type="molecule type" value="Genomic_DNA"/>
</dbReference>
<evidence type="ECO:0000313" key="3">
    <source>
        <dbReference type="EMBL" id="KAE9108964.1"/>
    </source>
</evidence>
<accession>A0A6A3TX49</accession>
<dbReference type="EMBL" id="QXFZ01000546">
    <property type="protein sequence ID" value="KAE9112429.1"/>
    <property type="molecule type" value="Genomic_DNA"/>
</dbReference>
<evidence type="ECO:0000313" key="11">
    <source>
        <dbReference type="Proteomes" id="UP000433483"/>
    </source>
</evidence>
<evidence type="ECO:0000313" key="8">
    <source>
        <dbReference type="EMBL" id="KAE9235222.1"/>
    </source>
</evidence>
<dbReference type="OrthoDB" id="4866634at2759"/>
<evidence type="ECO:0000313" key="1">
    <source>
        <dbReference type="EMBL" id="KAE8935406.1"/>
    </source>
</evidence>
<dbReference type="EMBL" id="QXGA01000597">
    <property type="protein sequence ID" value="KAE9143713.1"/>
    <property type="molecule type" value="Genomic_DNA"/>
</dbReference>
<dbReference type="Proteomes" id="UP000429523">
    <property type="component" value="Unassembled WGS sequence"/>
</dbReference>
<dbReference type="EMBL" id="QXFW01000965">
    <property type="protein sequence ID" value="KAE8999183.1"/>
    <property type="molecule type" value="Genomic_DNA"/>
</dbReference>
<protein>
    <submittedName>
        <fullName evidence="5">Uncharacterized protein</fullName>
    </submittedName>
</protein>
<comment type="caution">
    <text evidence="5">The sequence shown here is derived from an EMBL/GenBank/DDBJ whole genome shotgun (WGS) entry which is preliminary data.</text>
</comment>
<evidence type="ECO:0000313" key="13">
    <source>
        <dbReference type="Proteomes" id="UP000440367"/>
    </source>
</evidence>
<organism evidence="5 14">
    <name type="scientific">Phytophthora fragariae</name>
    <dbReference type="NCBI Taxonomy" id="53985"/>
    <lineage>
        <taxon>Eukaryota</taxon>
        <taxon>Sar</taxon>
        <taxon>Stramenopiles</taxon>
        <taxon>Oomycota</taxon>
        <taxon>Peronosporomycetes</taxon>
        <taxon>Peronosporales</taxon>
        <taxon>Peronosporaceae</taxon>
        <taxon>Phytophthora</taxon>
    </lineage>
</organism>
<dbReference type="EMBL" id="QXFX01000631">
    <property type="protein sequence ID" value="KAE9108964.1"/>
    <property type="molecule type" value="Genomic_DNA"/>
</dbReference>
<dbReference type="Proteomes" id="UP000441208">
    <property type="component" value="Unassembled WGS sequence"/>
</dbReference>
<evidence type="ECO:0000313" key="2">
    <source>
        <dbReference type="EMBL" id="KAE8999183.1"/>
    </source>
</evidence>